<reference evidence="2 5" key="2">
    <citation type="submission" date="2017-11" db="EMBL/GenBank/DDBJ databases">
        <title>Genome sequencing of Prevotella intermedia KCOM 2833.</title>
        <authorList>
            <person name="Kook J.-K."/>
            <person name="Park S.-N."/>
            <person name="Lim Y.K."/>
        </authorList>
    </citation>
    <scope>NUCLEOTIDE SEQUENCE [LARGE SCALE GENOMIC DNA]</scope>
    <source>
        <strain evidence="2 5">KCOM 2833</strain>
    </source>
</reference>
<dbReference type="RefSeq" id="WP_088439130.1">
    <property type="nucleotide sequence ID" value="NZ_NHRV01000002.1"/>
</dbReference>
<feature type="transmembrane region" description="Helical" evidence="1">
    <location>
        <begin position="74"/>
        <end position="97"/>
    </location>
</feature>
<evidence type="ECO:0000313" key="2">
    <source>
        <dbReference type="EMBL" id="PJI24104.1"/>
    </source>
</evidence>
<protein>
    <submittedName>
        <fullName evidence="3">Uncharacterized protein</fullName>
    </submittedName>
</protein>
<keyword evidence="1" id="KW-0812">Transmembrane</keyword>
<evidence type="ECO:0000313" key="5">
    <source>
        <dbReference type="Proteomes" id="UP000231201"/>
    </source>
</evidence>
<reference evidence="3 4" key="1">
    <citation type="submission" date="2017-11" db="EMBL/GenBank/DDBJ databases">
        <title>Genome sequencing of Prevotella intermedia KCOM 2832.</title>
        <authorList>
            <person name="Kook J.-K."/>
            <person name="Park S.-N."/>
            <person name="Lim Y.K."/>
        </authorList>
    </citation>
    <scope>NUCLEOTIDE SEQUENCE [LARGE SCALE GENOMIC DNA]</scope>
    <source>
        <strain evidence="3 4">KCOM 2832</strain>
    </source>
</reference>
<proteinExistence type="predicted"/>
<dbReference type="Proteomes" id="UP000229884">
    <property type="component" value="Unassembled WGS sequence"/>
</dbReference>
<keyword evidence="1" id="KW-1133">Transmembrane helix</keyword>
<evidence type="ECO:0000313" key="3">
    <source>
        <dbReference type="EMBL" id="PJI26560.1"/>
    </source>
</evidence>
<evidence type="ECO:0000313" key="4">
    <source>
        <dbReference type="Proteomes" id="UP000229884"/>
    </source>
</evidence>
<feature type="transmembrane region" description="Helical" evidence="1">
    <location>
        <begin position="35"/>
        <end position="54"/>
    </location>
</feature>
<dbReference type="EMBL" id="PENG01000002">
    <property type="protein sequence ID" value="PJI26560.1"/>
    <property type="molecule type" value="Genomic_DNA"/>
</dbReference>
<dbReference type="AlphaFoldDB" id="A0A2M8TRJ9"/>
<dbReference type="Proteomes" id="UP000231201">
    <property type="component" value="Unassembled WGS sequence"/>
</dbReference>
<dbReference type="EMBL" id="PENH01000002">
    <property type="protein sequence ID" value="PJI24104.1"/>
    <property type="molecule type" value="Genomic_DNA"/>
</dbReference>
<gene>
    <name evidence="3" type="ORF">CTM58_12815</name>
    <name evidence="2" type="ORF">CTM59_08080</name>
</gene>
<sequence length="124" mass="14692">METEERIDQITKQVKILERVPREKRIDVYNRGAKNIYVIGSILLLVTLWIVIFGETIIDMGPLWDYSRGLTKNMWNIVAKLFFPVFLPAIFILGIPLEIRNYIIKRIVNKEYPNKQSKRKSNKR</sequence>
<evidence type="ECO:0000256" key="1">
    <source>
        <dbReference type="SAM" id="Phobius"/>
    </source>
</evidence>
<organism evidence="3 4">
    <name type="scientific">Prevotella intermedia</name>
    <dbReference type="NCBI Taxonomy" id="28131"/>
    <lineage>
        <taxon>Bacteria</taxon>
        <taxon>Pseudomonadati</taxon>
        <taxon>Bacteroidota</taxon>
        <taxon>Bacteroidia</taxon>
        <taxon>Bacteroidales</taxon>
        <taxon>Prevotellaceae</taxon>
        <taxon>Prevotella</taxon>
    </lineage>
</organism>
<comment type="caution">
    <text evidence="3">The sequence shown here is derived from an EMBL/GenBank/DDBJ whole genome shotgun (WGS) entry which is preliminary data.</text>
</comment>
<keyword evidence="1" id="KW-0472">Membrane</keyword>
<accession>A0A2M8TRJ9</accession>
<name>A0A2M8TRJ9_PREIN</name>